<dbReference type="Gene3D" id="3.30.70.2890">
    <property type="entry name" value="XS domain"/>
    <property type="match status" value="1"/>
</dbReference>
<reference evidence="5 6" key="1">
    <citation type="submission" date="2020-08" db="EMBL/GenBank/DDBJ databases">
        <title>Plant Genome Project.</title>
        <authorList>
            <person name="Zhang R.-G."/>
        </authorList>
    </citation>
    <scope>NUCLEOTIDE SEQUENCE [LARGE SCALE GENOMIC DNA]</scope>
    <source>
        <tissue evidence="5">Rhizome</tissue>
    </source>
</reference>
<dbReference type="InterPro" id="IPR038588">
    <property type="entry name" value="XS_domain_sf"/>
</dbReference>
<dbReference type="InterPro" id="IPR005380">
    <property type="entry name" value="XS_domain"/>
</dbReference>
<dbReference type="InterPro" id="IPR045177">
    <property type="entry name" value="FDM1-5/IDN2"/>
</dbReference>
<dbReference type="PANTHER" id="PTHR21596">
    <property type="entry name" value="RIBONUCLEASE P SUBUNIT P38"/>
    <property type="match status" value="1"/>
</dbReference>
<evidence type="ECO:0000313" key="5">
    <source>
        <dbReference type="EMBL" id="KAG6481857.1"/>
    </source>
</evidence>
<dbReference type="InterPro" id="IPR005381">
    <property type="entry name" value="Znf-XS_domain"/>
</dbReference>
<dbReference type="Proteomes" id="UP000734854">
    <property type="component" value="Unassembled WGS sequence"/>
</dbReference>
<dbReference type="EMBL" id="JACMSC010000016">
    <property type="protein sequence ID" value="KAG6481857.1"/>
    <property type="molecule type" value="Genomic_DNA"/>
</dbReference>
<keyword evidence="1" id="KW-0175">Coiled coil</keyword>
<gene>
    <name evidence="5" type="ORF">ZIOFF_058480</name>
</gene>
<evidence type="ECO:0000259" key="3">
    <source>
        <dbReference type="Pfam" id="PF03468"/>
    </source>
</evidence>
<dbReference type="Pfam" id="PF03470">
    <property type="entry name" value="zf-XS"/>
    <property type="match status" value="1"/>
</dbReference>
<proteinExistence type="predicted"/>
<sequence length="204" mass="22593">MENGFSSDEATGCYQFKDLFQHATGILASNSHKSSLKAQHCAFACFLQHDLAYPLPWEDLKATVVGGAVPTTVAAINSEPPRKEELFVWPWMVVLVNVDPSDAEGEANSLAAQFTDFHPTDTVFLHLEDEKGGRSTCTTVIIKFQPSWVGFENTMYFEKHFKRAGPLNLRFLPGKQFGVQSHLAPAPATVVDKFKSEVNDEEDA</sequence>
<keyword evidence="2" id="KW-0943">RNA-mediated gene silencing</keyword>
<dbReference type="AlphaFoldDB" id="A0A8J5F3T8"/>
<feature type="domain" description="Zinc finger-XS" evidence="4">
    <location>
        <begin position="13"/>
        <end position="44"/>
    </location>
</feature>
<name>A0A8J5F3T8_ZINOF</name>
<dbReference type="GO" id="GO:0080188">
    <property type="term" value="P:gene silencing by siRNA-directed DNA methylation"/>
    <property type="evidence" value="ECO:0007669"/>
    <property type="project" value="InterPro"/>
</dbReference>
<evidence type="ECO:0000259" key="4">
    <source>
        <dbReference type="Pfam" id="PF03470"/>
    </source>
</evidence>
<feature type="domain" description="XS" evidence="3">
    <location>
        <begin position="84"/>
        <end position="164"/>
    </location>
</feature>
<evidence type="ECO:0000313" key="6">
    <source>
        <dbReference type="Proteomes" id="UP000734854"/>
    </source>
</evidence>
<evidence type="ECO:0000256" key="1">
    <source>
        <dbReference type="ARBA" id="ARBA00023054"/>
    </source>
</evidence>
<comment type="caution">
    <text evidence="5">The sequence shown here is derived from an EMBL/GenBank/DDBJ whole genome shotgun (WGS) entry which is preliminary data.</text>
</comment>
<protein>
    <submittedName>
        <fullName evidence="5">Uncharacterized protein</fullName>
    </submittedName>
</protein>
<dbReference type="PANTHER" id="PTHR21596:SF51">
    <property type="entry name" value="OS01G0147700 PROTEIN"/>
    <property type="match status" value="1"/>
</dbReference>
<evidence type="ECO:0000256" key="2">
    <source>
        <dbReference type="ARBA" id="ARBA00023158"/>
    </source>
</evidence>
<keyword evidence="6" id="KW-1185">Reference proteome</keyword>
<organism evidence="5 6">
    <name type="scientific">Zingiber officinale</name>
    <name type="common">Ginger</name>
    <name type="synonym">Amomum zingiber</name>
    <dbReference type="NCBI Taxonomy" id="94328"/>
    <lineage>
        <taxon>Eukaryota</taxon>
        <taxon>Viridiplantae</taxon>
        <taxon>Streptophyta</taxon>
        <taxon>Embryophyta</taxon>
        <taxon>Tracheophyta</taxon>
        <taxon>Spermatophyta</taxon>
        <taxon>Magnoliopsida</taxon>
        <taxon>Liliopsida</taxon>
        <taxon>Zingiberales</taxon>
        <taxon>Zingiberaceae</taxon>
        <taxon>Zingiber</taxon>
    </lineage>
</organism>
<dbReference type="Pfam" id="PF03468">
    <property type="entry name" value="XS"/>
    <property type="match status" value="1"/>
</dbReference>
<accession>A0A8J5F3T8</accession>